<dbReference type="PROSITE" id="PS51182">
    <property type="entry name" value="C2_TENSIN"/>
    <property type="match status" value="1"/>
</dbReference>
<evidence type="ECO:0000259" key="3">
    <source>
        <dbReference type="PROSITE" id="PS51181"/>
    </source>
</evidence>
<feature type="domain" description="Phosphatase tensin-type" evidence="3">
    <location>
        <begin position="150"/>
        <end position="326"/>
    </location>
</feature>
<reference evidence="5" key="1">
    <citation type="submission" date="2021-01" db="EMBL/GenBank/DDBJ databases">
        <authorList>
            <person name="Corre E."/>
            <person name="Pelletier E."/>
            <person name="Niang G."/>
            <person name="Scheremetjew M."/>
            <person name="Finn R."/>
            <person name="Kale V."/>
            <person name="Holt S."/>
            <person name="Cochrane G."/>
            <person name="Meng A."/>
            <person name="Brown T."/>
            <person name="Cohen L."/>
        </authorList>
    </citation>
    <scope>NUCLEOTIDE SEQUENCE</scope>
    <source>
        <strain evidence="5">MM31A-1</strain>
    </source>
</reference>
<organism evidence="5">
    <name type="scientific">Chaetoceros debilis</name>
    <dbReference type="NCBI Taxonomy" id="122233"/>
    <lineage>
        <taxon>Eukaryota</taxon>
        <taxon>Sar</taxon>
        <taxon>Stramenopiles</taxon>
        <taxon>Ochrophyta</taxon>
        <taxon>Bacillariophyta</taxon>
        <taxon>Coscinodiscophyceae</taxon>
        <taxon>Chaetocerotophycidae</taxon>
        <taxon>Chaetocerotales</taxon>
        <taxon>Chaetocerotaceae</taxon>
        <taxon>Chaetoceros</taxon>
    </lineage>
</organism>
<dbReference type="SUPFAM" id="SSF52799">
    <property type="entry name" value="(Phosphotyrosine protein) phosphatases II"/>
    <property type="match status" value="1"/>
</dbReference>
<feature type="compositionally biased region" description="Acidic residues" evidence="2">
    <location>
        <begin position="708"/>
        <end position="719"/>
    </location>
</feature>
<feature type="compositionally biased region" description="Acidic residues" evidence="2">
    <location>
        <begin position="758"/>
        <end position="793"/>
    </location>
</feature>
<dbReference type="InterPro" id="IPR051281">
    <property type="entry name" value="Dual-spec_lipid-protein_phosph"/>
</dbReference>
<dbReference type="Gene3D" id="3.90.190.10">
    <property type="entry name" value="Protein tyrosine phosphatase superfamily"/>
    <property type="match status" value="1"/>
</dbReference>
<feature type="compositionally biased region" description="Low complexity" evidence="2">
    <location>
        <begin position="32"/>
        <end position="57"/>
    </location>
</feature>
<dbReference type="InterPro" id="IPR035892">
    <property type="entry name" value="C2_domain_sf"/>
</dbReference>
<dbReference type="SMART" id="SM01326">
    <property type="entry name" value="PTEN_C2"/>
    <property type="match status" value="1"/>
</dbReference>
<name>A0A7S3QAK7_9STRA</name>
<dbReference type="EMBL" id="HBIO01021130">
    <property type="protein sequence ID" value="CAE0471411.1"/>
    <property type="molecule type" value="Transcribed_RNA"/>
</dbReference>
<feature type="compositionally biased region" description="Acidic residues" evidence="2">
    <location>
        <begin position="663"/>
        <end position="682"/>
    </location>
</feature>
<feature type="domain" description="C2 tensin-type" evidence="4">
    <location>
        <begin position="330"/>
        <end position="485"/>
    </location>
</feature>
<evidence type="ECO:0000259" key="4">
    <source>
        <dbReference type="PROSITE" id="PS51182"/>
    </source>
</evidence>
<proteinExistence type="predicted"/>
<dbReference type="InterPro" id="IPR029021">
    <property type="entry name" value="Prot-tyrosine_phosphatase-like"/>
</dbReference>
<dbReference type="GO" id="GO:0016314">
    <property type="term" value="F:phosphatidylinositol-3,4,5-trisphosphate 3-phosphatase activity"/>
    <property type="evidence" value="ECO:0007669"/>
    <property type="project" value="TreeGrafter"/>
</dbReference>
<dbReference type="Pfam" id="PF10409">
    <property type="entry name" value="PTEN_C2"/>
    <property type="match status" value="1"/>
</dbReference>
<evidence type="ECO:0000256" key="1">
    <source>
        <dbReference type="ARBA" id="ARBA00022801"/>
    </source>
</evidence>
<dbReference type="InterPro" id="IPR014020">
    <property type="entry name" value="Tensin_C2-dom"/>
</dbReference>
<dbReference type="AlphaFoldDB" id="A0A7S3QAK7"/>
<dbReference type="PROSITE" id="PS00383">
    <property type="entry name" value="TYR_PHOSPHATASE_1"/>
    <property type="match status" value="1"/>
</dbReference>
<evidence type="ECO:0000313" key="5">
    <source>
        <dbReference type="EMBL" id="CAE0471411.1"/>
    </source>
</evidence>
<sequence length="808" mass="89207">MWSINNIVSQGESAKRLFAASVFSNEEDESSTDAAANANNSEKTVGSSSNPTLSVSSPAAPTIAALPPKKSPTKDQPNTNSIGFLNNIKDNFSKPESKEMFNSIKSSWGNVVTATKEVTKQAVETIEKEQTRIQASLFKNGPYKRDISQSLDTESLRDAEVVYITDRIITMSHPAMQSAVDGNITPDRKIAAIAHLLQKRHDGRYMVWNLSELEYDYSVLDDQVMTFEFPGSPSPPLGLLMKILLGIESWLKADERNVAVMHCLTGRGRTSTVMAAFLCWMGEAGFSTPNKALEYMAQCKKLDLETLTIPSQRRYVSYFTNMLDGIRPSQPPLLLKRILMSEAPKFEKFHLTKSDDIDDVPKNEDDQREGQLGCAPYLQIFKGGKLVFTTAASKAFNQGPDDLPFCFPSEGSITFPVETVLQGDILIRCRHLTRKGQRVSMFRAAMHTGYIPPKVMRLRKNDIDGACNDKRYGKDFFIDLVFEECAASMASKHLLSSPDNEGGEMDMQIRHETKDNIQNEASKRRMMGTIAGSEEGAITVTASAYDSMLHRDSRFWDVIGERRNKKAEVTTQEGEKISHAFYGPTIGRRREFLEEKVTSTSSKDGSGSVDLSVSSQKSSIALQSFTIGGELDFTVDGANENSSETAAPAEVKKDDLMDALMAIDDDDDDDDDDGDESGDTDIDISQVKSSTPITPDVVQAHLESTDTSTEEIVFEEEIASESNESKTDKEGDTSGPTSPISSEPDKPKQSGAMNFEELNLEDEVGDLDINLDNDGEDEFNFDGDDDDDDDDDLQDLEDLEAFLTKATV</sequence>
<evidence type="ECO:0000256" key="2">
    <source>
        <dbReference type="SAM" id="MobiDB-lite"/>
    </source>
</evidence>
<dbReference type="Gene3D" id="2.60.40.1110">
    <property type="match status" value="1"/>
</dbReference>
<dbReference type="InterPro" id="IPR029023">
    <property type="entry name" value="Tensin_phosphatase"/>
</dbReference>
<gene>
    <name evidence="5" type="ORF">CDEB00056_LOCUS16264</name>
</gene>
<feature type="compositionally biased region" description="Basic and acidic residues" evidence="2">
    <location>
        <begin position="723"/>
        <end position="732"/>
    </location>
</feature>
<evidence type="ECO:0008006" key="6">
    <source>
        <dbReference type="Google" id="ProtNLM"/>
    </source>
</evidence>
<accession>A0A7S3QAK7</accession>
<dbReference type="CDD" id="cd14497">
    <property type="entry name" value="PTP_PTEN-like"/>
    <property type="match status" value="1"/>
</dbReference>
<feature type="compositionally biased region" description="Polar residues" evidence="2">
    <location>
        <begin position="74"/>
        <end position="84"/>
    </location>
</feature>
<keyword evidence="1" id="KW-0378">Hydrolase</keyword>
<dbReference type="PANTHER" id="PTHR12305:SF94">
    <property type="entry name" value="PHOSPHATIDYLINOSITOL-3,4,5-TRISPHOSPHATE 3-PHOSPHATASE"/>
    <property type="match status" value="1"/>
</dbReference>
<dbReference type="GO" id="GO:0005829">
    <property type="term" value="C:cytosol"/>
    <property type="evidence" value="ECO:0007669"/>
    <property type="project" value="TreeGrafter"/>
</dbReference>
<feature type="region of interest" description="Disordered" evidence="2">
    <location>
        <begin position="663"/>
        <end position="793"/>
    </location>
</feature>
<dbReference type="PANTHER" id="PTHR12305">
    <property type="entry name" value="PHOSPHATASE WITH HOMOLOGY TO TENSIN"/>
    <property type="match status" value="1"/>
</dbReference>
<dbReference type="SUPFAM" id="SSF49562">
    <property type="entry name" value="C2 domain (Calcium/lipid-binding domain, CaLB)"/>
    <property type="match status" value="1"/>
</dbReference>
<protein>
    <recommendedName>
        <fullName evidence="6">Phosphatidylinositol-3,4,5-trisphosphate 3-phosphatase</fullName>
    </recommendedName>
</protein>
<dbReference type="InterPro" id="IPR016130">
    <property type="entry name" value="Tyr_Pase_AS"/>
</dbReference>
<feature type="region of interest" description="Disordered" evidence="2">
    <location>
        <begin position="26"/>
        <end position="84"/>
    </location>
</feature>
<dbReference type="PROSITE" id="PS51181">
    <property type="entry name" value="PPASE_TENSIN"/>
    <property type="match status" value="1"/>
</dbReference>